<comment type="caution">
    <text evidence="1">The sequence shown here is derived from an EMBL/GenBank/DDBJ whole genome shotgun (WGS) entry which is preliminary data.</text>
</comment>
<accession>A0ACB9GQW7</accession>
<keyword evidence="2" id="KW-1185">Reference proteome</keyword>
<reference evidence="1 2" key="2">
    <citation type="journal article" date="2022" name="Mol. Ecol. Resour.">
        <title>The genomes of chicory, endive, great burdock and yacon provide insights into Asteraceae paleo-polyploidization history and plant inulin production.</title>
        <authorList>
            <person name="Fan W."/>
            <person name="Wang S."/>
            <person name="Wang H."/>
            <person name="Wang A."/>
            <person name="Jiang F."/>
            <person name="Liu H."/>
            <person name="Zhao H."/>
            <person name="Xu D."/>
            <person name="Zhang Y."/>
        </authorList>
    </citation>
    <scope>NUCLEOTIDE SEQUENCE [LARGE SCALE GENOMIC DNA]</scope>
    <source>
        <strain evidence="2">cv. Yunnan</strain>
        <tissue evidence="1">Leaves</tissue>
    </source>
</reference>
<name>A0ACB9GQW7_9ASTR</name>
<evidence type="ECO:0000313" key="2">
    <source>
        <dbReference type="Proteomes" id="UP001056120"/>
    </source>
</evidence>
<protein>
    <submittedName>
        <fullName evidence="1">Uncharacterized protein</fullName>
    </submittedName>
</protein>
<sequence length="119" mass="11883">MVLVAVFGDQCTGKQACLRRRHGGRHSRFGAAVLTIVAFVAKIRNGGGSGIPTSVVAVVVLVVGIRAAAGSGRCCCDGLRTPSNGVVDKDAVDGGRVGSDIGAATEMGGGTETELTNGI</sequence>
<gene>
    <name evidence="1" type="ORF">L1987_44588</name>
</gene>
<organism evidence="1 2">
    <name type="scientific">Smallanthus sonchifolius</name>
    <dbReference type="NCBI Taxonomy" id="185202"/>
    <lineage>
        <taxon>Eukaryota</taxon>
        <taxon>Viridiplantae</taxon>
        <taxon>Streptophyta</taxon>
        <taxon>Embryophyta</taxon>
        <taxon>Tracheophyta</taxon>
        <taxon>Spermatophyta</taxon>
        <taxon>Magnoliopsida</taxon>
        <taxon>eudicotyledons</taxon>
        <taxon>Gunneridae</taxon>
        <taxon>Pentapetalae</taxon>
        <taxon>asterids</taxon>
        <taxon>campanulids</taxon>
        <taxon>Asterales</taxon>
        <taxon>Asteraceae</taxon>
        <taxon>Asteroideae</taxon>
        <taxon>Heliantheae alliance</taxon>
        <taxon>Millerieae</taxon>
        <taxon>Smallanthus</taxon>
    </lineage>
</organism>
<dbReference type="Proteomes" id="UP001056120">
    <property type="component" value="Linkage Group LG14"/>
</dbReference>
<dbReference type="EMBL" id="CM042031">
    <property type="protein sequence ID" value="KAI3785470.1"/>
    <property type="molecule type" value="Genomic_DNA"/>
</dbReference>
<evidence type="ECO:0000313" key="1">
    <source>
        <dbReference type="EMBL" id="KAI3785470.1"/>
    </source>
</evidence>
<reference evidence="2" key="1">
    <citation type="journal article" date="2022" name="Mol. Ecol. Resour.">
        <title>The genomes of chicory, endive, great burdock and yacon provide insights into Asteraceae palaeo-polyploidization history and plant inulin production.</title>
        <authorList>
            <person name="Fan W."/>
            <person name="Wang S."/>
            <person name="Wang H."/>
            <person name="Wang A."/>
            <person name="Jiang F."/>
            <person name="Liu H."/>
            <person name="Zhao H."/>
            <person name="Xu D."/>
            <person name="Zhang Y."/>
        </authorList>
    </citation>
    <scope>NUCLEOTIDE SEQUENCE [LARGE SCALE GENOMIC DNA]</scope>
    <source>
        <strain evidence="2">cv. Yunnan</strain>
    </source>
</reference>
<proteinExistence type="predicted"/>